<evidence type="ECO:0000313" key="1">
    <source>
        <dbReference type="EMBL" id="KIK11281.1"/>
    </source>
</evidence>
<evidence type="ECO:0000313" key="2">
    <source>
        <dbReference type="Proteomes" id="UP000054018"/>
    </source>
</evidence>
<dbReference type="Proteomes" id="UP000054018">
    <property type="component" value="Unassembled WGS sequence"/>
</dbReference>
<dbReference type="EMBL" id="KN834257">
    <property type="protein sequence ID" value="KIK11281.1"/>
    <property type="molecule type" value="Genomic_DNA"/>
</dbReference>
<protein>
    <submittedName>
        <fullName evidence="1">Uncharacterized protein</fullName>
    </submittedName>
</protein>
<proteinExistence type="predicted"/>
<name>A0A0C9Y282_9AGAM</name>
<dbReference type="HOGENOM" id="CLU_1886580_0_0_1"/>
<gene>
    <name evidence="1" type="ORF">PISMIDRAFT_508676</name>
</gene>
<reference evidence="1 2" key="1">
    <citation type="submission" date="2014-04" db="EMBL/GenBank/DDBJ databases">
        <authorList>
            <consortium name="DOE Joint Genome Institute"/>
            <person name="Kuo A."/>
            <person name="Kohler A."/>
            <person name="Costa M.D."/>
            <person name="Nagy L.G."/>
            <person name="Floudas D."/>
            <person name="Copeland A."/>
            <person name="Barry K.W."/>
            <person name="Cichocki N."/>
            <person name="Veneault-Fourrey C."/>
            <person name="LaButti K."/>
            <person name="Lindquist E.A."/>
            <person name="Lipzen A."/>
            <person name="Lundell T."/>
            <person name="Morin E."/>
            <person name="Murat C."/>
            <person name="Sun H."/>
            <person name="Tunlid A."/>
            <person name="Henrissat B."/>
            <person name="Grigoriev I.V."/>
            <person name="Hibbett D.S."/>
            <person name="Martin F."/>
            <person name="Nordberg H.P."/>
            <person name="Cantor M.N."/>
            <person name="Hua S.X."/>
        </authorList>
    </citation>
    <scope>NUCLEOTIDE SEQUENCE [LARGE SCALE GENOMIC DNA]</scope>
    <source>
        <strain evidence="1 2">441</strain>
    </source>
</reference>
<sequence length="135" mass="14918">MRSERRNDKRKVKGKRARTGFEGKSFAKGKGKSSGCTCHCDRGCHYCLTRSDTVDQSATWHRVDVTFQAPRKCILSGLHLAAFQSSDTHNAIVTCIEDLNNYSKLTDQASVSPVRLFVIPRVLVPCGRVGCQGNS</sequence>
<accession>A0A0C9Y282</accession>
<organism evidence="1 2">
    <name type="scientific">Pisolithus microcarpus 441</name>
    <dbReference type="NCBI Taxonomy" id="765257"/>
    <lineage>
        <taxon>Eukaryota</taxon>
        <taxon>Fungi</taxon>
        <taxon>Dikarya</taxon>
        <taxon>Basidiomycota</taxon>
        <taxon>Agaricomycotina</taxon>
        <taxon>Agaricomycetes</taxon>
        <taxon>Agaricomycetidae</taxon>
        <taxon>Boletales</taxon>
        <taxon>Sclerodermatineae</taxon>
        <taxon>Pisolithaceae</taxon>
        <taxon>Pisolithus</taxon>
    </lineage>
</organism>
<keyword evidence="2" id="KW-1185">Reference proteome</keyword>
<dbReference type="AlphaFoldDB" id="A0A0C9Y282"/>
<reference evidence="2" key="2">
    <citation type="submission" date="2015-01" db="EMBL/GenBank/DDBJ databases">
        <title>Evolutionary Origins and Diversification of the Mycorrhizal Mutualists.</title>
        <authorList>
            <consortium name="DOE Joint Genome Institute"/>
            <consortium name="Mycorrhizal Genomics Consortium"/>
            <person name="Kohler A."/>
            <person name="Kuo A."/>
            <person name="Nagy L.G."/>
            <person name="Floudas D."/>
            <person name="Copeland A."/>
            <person name="Barry K.W."/>
            <person name="Cichocki N."/>
            <person name="Veneault-Fourrey C."/>
            <person name="LaButti K."/>
            <person name="Lindquist E.A."/>
            <person name="Lipzen A."/>
            <person name="Lundell T."/>
            <person name="Morin E."/>
            <person name="Murat C."/>
            <person name="Riley R."/>
            <person name="Ohm R."/>
            <person name="Sun H."/>
            <person name="Tunlid A."/>
            <person name="Henrissat B."/>
            <person name="Grigoriev I.V."/>
            <person name="Hibbett D.S."/>
            <person name="Martin F."/>
        </authorList>
    </citation>
    <scope>NUCLEOTIDE SEQUENCE [LARGE SCALE GENOMIC DNA]</scope>
    <source>
        <strain evidence="2">441</strain>
    </source>
</reference>